<dbReference type="RefSeq" id="WP_369725070.1">
    <property type="nucleotide sequence ID" value="NZ_CP165734.1"/>
</dbReference>
<organism evidence="1">
    <name type="scientific">Bradyrhizobium sp. LLZ17</name>
    <dbReference type="NCBI Taxonomy" id="3239388"/>
    <lineage>
        <taxon>Bacteria</taxon>
        <taxon>Pseudomonadati</taxon>
        <taxon>Pseudomonadota</taxon>
        <taxon>Alphaproteobacteria</taxon>
        <taxon>Hyphomicrobiales</taxon>
        <taxon>Nitrobacteraceae</taxon>
        <taxon>Bradyrhizobium</taxon>
    </lineage>
</organism>
<dbReference type="AlphaFoldDB" id="A0AB39XRV8"/>
<reference evidence="1" key="1">
    <citation type="submission" date="2024-08" db="EMBL/GenBank/DDBJ databases">
        <authorList>
            <person name="Chaddad Z."/>
            <person name="Lamrabet M."/>
            <person name="Bouhnik O."/>
            <person name="Alami S."/>
            <person name="Wipf D."/>
            <person name="Courty P.E."/>
            <person name="Missbah El Idrissi M."/>
        </authorList>
    </citation>
    <scope>NUCLEOTIDE SEQUENCE</scope>
    <source>
        <strain evidence="1">LLZ17</strain>
    </source>
</reference>
<accession>A0AB39XRV8</accession>
<sequence>MQQQDARKNYIGIVSDTTEDERISNATVRAQPHMVSDLVRRIAAALGRSRKRAPEPAGTR</sequence>
<name>A0AB39XRV8_9BRAD</name>
<gene>
    <name evidence="1" type="ORF">AB8Z38_11290</name>
</gene>
<evidence type="ECO:0000313" key="1">
    <source>
        <dbReference type="EMBL" id="XDV59888.1"/>
    </source>
</evidence>
<dbReference type="EMBL" id="CP165734">
    <property type="protein sequence ID" value="XDV59888.1"/>
    <property type="molecule type" value="Genomic_DNA"/>
</dbReference>
<proteinExistence type="predicted"/>
<protein>
    <submittedName>
        <fullName evidence="1">Uncharacterized protein</fullName>
    </submittedName>
</protein>